<proteinExistence type="predicted"/>
<sequence>MTDSIKTAEIYLEASGIPIGDTIAIRAWLERLGIPVPSGLLVLMHEINKAIIRAGDAGYQAGRLNAIAHIEQMPCNLGDEGWNTLADKAAEAGYDRRVVLRRRKPEDNFTALTIEAAYQHGYRLAAETLRGVAR</sequence>
<comment type="caution">
    <text evidence="2">The sequence shown here is derived from an EMBL/GenBank/DDBJ whole genome shotgun (WGS) entry which is preliminary data.</text>
</comment>
<dbReference type="AlphaFoldDB" id="A0A7W7HER0"/>
<dbReference type="EMBL" id="BOMP01000098">
    <property type="protein sequence ID" value="GIE42744.1"/>
    <property type="molecule type" value="Genomic_DNA"/>
</dbReference>
<dbReference type="Proteomes" id="UP000631312">
    <property type="component" value="Unassembled WGS sequence"/>
</dbReference>
<dbReference type="Proteomes" id="UP000590511">
    <property type="component" value="Unassembled WGS sequence"/>
</dbReference>
<dbReference type="EMBL" id="JACHNC010000001">
    <property type="protein sequence ID" value="MBB4749159.1"/>
    <property type="molecule type" value="Genomic_DNA"/>
</dbReference>
<evidence type="ECO:0000313" key="1">
    <source>
        <dbReference type="EMBL" id="GIE42744.1"/>
    </source>
</evidence>
<reference evidence="2 3" key="1">
    <citation type="submission" date="2020-08" db="EMBL/GenBank/DDBJ databases">
        <title>Sequencing the genomes of 1000 actinobacteria strains.</title>
        <authorList>
            <person name="Klenk H.-P."/>
        </authorList>
    </citation>
    <scope>NUCLEOTIDE SEQUENCE [LARGE SCALE GENOMIC DNA]</scope>
    <source>
        <strain evidence="2 3">DSM 43150</strain>
    </source>
</reference>
<organism evidence="2 3">
    <name type="scientific">Actinoplanes lobatus</name>
    <dbReference type="NCBI Taxonomy" id="113568"/>
    <lineage>
        <taxon>Bacteria</taxon>
        <taxon>Bacillati</taxon>
        <taxon>Actinomycetota</taxon>
        <taxon>Actinomycetes</taxon>
        <taxon>Micromonosporales</taxon>
        <taxon>Micromonosporaceae</taxon>
        <taxon>Actinoplanes</taxon>
    </lineage>
</organism>
<gene>
    <name evidence="1" type="ORF">Alo02nite_56420</name>
    <name evidence="2" type="ORF">BJ964_003320</name>
</gene>
<dbReference type="RefSeq" id="WP_188121525.1">
    <property type="nucleotide sequence ID" value="NZ_BOMP01000098.1"/>
</dbReference>
<protein>
    <submittedName>
        <fullName evidence="2">Uncharacterized protein</fullName>
    </submittedName>
</protein>
<accession>A0A7W7HER0</accession>
<evidence type="ECO:0000313" key="3">
    <source>
        <dbReference type="Proteomes" id="UP000590511"/>
    </source>
</evidence>
<evidence type="ECO:0000313" key="4">
    <source>
        <dbReference type="Proteomes" id="UP000631312"/>
    </source>
</evidence>
<evidence type="ECO:0000313" key="2">
    <source>
        <dbReference type="EMBL" id="MBB4749159.1"/>
    </source>
</evidence>
<keyword evidence="4" id="KW-1185">Reference proteome</keyword>
<reference evidence="1 4" key="2">
    <citation type="submission" date="2021-01" db="EMBL/GenBank/DDBJ databases">
        <title>Whole genome shotgun sequence of Actinoplanes lobatus NBRC 12513.</title>
        <authorList>
            <person name="Komaki H."/>
            <person name="Tamura T."/>
        </authorList>
    </citation>
    <scope>NUCLEOTIDE SEQUENCE [LARGE SCALE GENOMIC DNA]</scope>
    <source>
        <strain evidence="1 4">NBRC 12513</strain>
    </source>
</reference>
<name>A0A7W7HER0_9ACTN</name>